<sequence>MNKSLLKEKLKSYSALASAVFGTAAAADAQIVYTDVNPDVTLNVINDSLNAYEVDFDSDGNADMIVGSYGFVHPTAGQINLSMNLIQPNDVAALMGYDDAGYPYTAALASGVLVDPAATNWYDTTAFGGSQASNAVDIATIGAYGQFNTGADLYIGARFVLTTGTHYGWVRIQVPTDVSSTMIKDYAYRVTPDMGLTTGETGLGIAEMPADVWFTSVNGKNVTITSKQQGNLTVIDMTGKTVATGKMENGSAVMDLSHATSGMYIVQFEDNGVMGTKKVILN</sequence>
<name>A0A556N7H8_9FLAO</name>
<dbReference type="AlphaFoldDB" id="A0A556N7H8"/>
<dbReference type="RefSeq" id="WP_144331623.1">
    <property type="nucleotide sequence ID" value="NZ_VLPL01000001.1"/>
</dbReference>
<evidence type="ECO:0000259" key="3">
    <source>
        <dbReference type="Pfam" id="PF18962"/>
    </source>
</evidence>
<dbReference type="Proteomes" id="UP000316008">
    <property type="component" value="Unassembled WGS sequence"/>
</dbReference>
<comment type="caution">
    <text evidence="4">The sequence shown here is derived from an EMBL/GenBank/DDBJ whole genome shotgun (WGS) entry which is preliminary data.</text>
</comment>
<evidence type="ECO:0000313" key="5">
    <source>
        <dbReference type="Proteomes" id="UP000316008"/>
    </source>
</evidence>
<keyword evidence="5" id="KW-1185">Reference proteome</keyword>
<proteinExistence type="predicted"/>
<dbReference type="EMBL" id="VLPL01000001">
    <property type="protein sequence ID" value="TSJ48088.1"/>
    <property type="molecule type" value="Genomic_DNA"/>
</dbReference>
<evidence type="ECO:0000256" key="1">
    <source>
        <dbReference type="ARBA" id="ARBA00022729"/>
    </source>
</evidence>
<dbReference type="InterPro" id="IPR026444">
    <property type="entry name" value="Secre_tail"/>
</dbReference>
<evidence type="ECO:0000256" key="2">
    <source>
        <dbReference type="SAM" id="SignalP"/>
    </source>
</evidence>
<organism evidence="4 5">
    <name type="scientific">Fluviicola chungangensis</name>
    <dbReference type="NCBI Taxonomy" id="2597671"/>
    <lineage>
        <taxon>Bacteria</taxon>
        <taxon>Pseudomonadati</taxon>
        <taxon>Bacteroidota</taxon>
        <taxon>Flavobacteriia</taxon>
        <taxon>Flavobacteriales</taxon>
        <taxon>Crocinitomicaceae</taxon>
        <taxon>Fluviicola</taxon>
    </lineage>
</organism>
<feature type="signal peptide" evidence="2">
    <location>
        <begin position="1"/>
        <end position="26"/>
    </location>
</feature>
<dbReference type="Pfam" id="PF18962">
    <property type="entry name" value="Por_Secre_tail"/>
    <property type="match status" value="1"/>
</dbReference>
<dbReference type="NCBIfam" id="TIGR04183">
    <property type="entry name" value="Por_Secre_tail"/>
    <property type="match status" value="1"/>
</dbReference>
<feature type="chain" id="PRO_5021921653" evidence="2">
    <location>
        <begin position="27"/>
        <end position="282"/>
    </location>
</feature>
<accession>A0A556N7H8</accession>
<gene>
    <name evidence="4" type="ORF">FO442_02845</name>
</gene>
<keyword evidence="1 2" id="KW-0732">Signal</keyword>
<reference evidence="4 5" key="1">
    <citation type="submission" date="2019-07" db="EMBL/GenBank/DDBJ databases">
        <authorList>
            <person name="Huq M.A."/>
        </authorList>
    </citation>
    <scope>NUCLEOTIDE SEQUENCE [LARGE SCALE GENOMIC DNA]</scope>
    <source>
        <strain evidence="4 5">MAH-3</strain>
    </source>
</reference>
<dbReference type="OrthoDB" id="1134604at2"/>
<feature type="domain" description="Secretion system C-terminal sorting" evidence="3">
    <location>
        <begin position="221"/>
        <end position="280"/>
    </location>
</feature>
<protein>
    <submittedName>
        <fullName evidence="4">T9SS type A sorting domain-containing protein</fullName>
    </submittedName>
</protein>
<evidence type="ECO:0000313" key="4">
    <source>
        <dbReference type="EMBL" id="TSJ48088.1"/>
    </source>
</evidence>